<name>A0AAU9E8P8_9FIRM</name>
<feature type="transmembrane region" description="Helical" evidence="7">
    <location>
        <begin position="238"/>
        <end position="260"/>
    </location>
</feature>
<organism evidence="9 10">
    <name type="scientific">Helicovermis profundi</name>
    <dbReference type="NCBI Taxonomy" id="3065157"/>
    <lineage>
        <taxon>Bacteria</taxon>
        <taxon>Bacillati</taxon>
        <taxon>Bacillota</taxon>
        <taxon>Clostridia</taxon>
        <taxon>Helicovermis</taxon>
    </lineage>
</organism>
<dbReference type="PANTHER" id="PTHR43386">
    <property type="entry name" value="OLIGOPEPTIDE TRANSPORT SYSTEM PERMEASE PROTEIN APPC"/>
    <property type="match status" value="1"/>
</dbReference>
<proteinExistence type="inferred from homology"/>
<accession>A0AAU9E8P8</accession>
<sequence length="275" mass="30094">MKNINKFKWHTDLNIGLIMLLIPIVLGVFAPLISNLDIDLVDSANRLKSINALNWMGTDNLGRDVFTRTIYGIRVSLFIGVLVTALSLVTGIIIGIYASYFKRTGDMIMRLLDGIMAFPTIILAITMAGILGSGVPNIIIALTVSYFPTFVRITRERVIAVKKTDYVESAVAIGKGNAYIIRNYIIPNIIAPLIVQATFIFAMAILNESILSFLGVGLKVPMPSLGGMVSDGRNYMMIAPWIIMFPGLIISLIVFSINLIGDGLRDVLDPQSESI</sequence>
<dbReference type="GO" id="GO:0055085">
    <property type="term" value="P:transmembrane transport"/>
    <property type="evidence" value="ECO:0007669"/>
    <property type="project" value="InterPro"/>
</dbReference>
<feature type="transmembrane region" description="Helical" evidence="7">
    <location>
        <begin position="12"/>
        <end position="33"/>
    </location>
</feature>
<dbReference type="AlphaFoldDB" id="A0AAU9E8P8"/>
<evidence type="ECO:0000256" key="4">
    <source>
        <dbReference type="ARBA" id="ARBA00022692"/>
    </source>
</evidence>
<dbReference type="InterPro" id="IPR050366">
    <property type="entry name" value="BP-dependent_transpt_permease"/>
</dbReference>
<keyword evidence="2 7" id="KW-0813">Transport</keyword>
<dbReference type="InterPro" id="IPR000515">
    <property type="entry name" value="MetI-like"/>
</dbReference>
<feature type="transmembrane region" description="Helical" evidence="7">
    <location>
        <begin position="75"/>
        <end position="99"/>
    </location>
</feature>
<keyword evidence="6 7" id="KW-0472">Membrane</keyword>
<dbReference type="InterPro" id="IPR035906">
    <property type="entry name" value="MetI-like_sf"/>
</dbReference>
<keyword evidence="10" id="KW-1185">Reference proteome</keyword>
<dbReference type="PROSITE" id="PS50928">
    <property type="entry name" value="ABC_TM1"/>
    <property type="match status" value="1"/>
</dbReference>
<evidence type="ECO:0000256" key="1">
    <source>
        <dbReference type="ARBA" id="ARBA00004651"/>
    </source>
</evidence>
<comment type="subcellular location">
    <subcellularLocation>
        <location evidence="1 7">Cell membrane</location>
        <topology evidence="1 7">Multi-pass membrane protein</topology>
    </subcellularLocation>
</comment>
<dbReference type="Pfam" id="PF00528">
    <property type="entry name" value="BPD_transp_1"/>
    <property type="match status" value="1"/>
</dbReference>
<dbReference type="EMBL" id="AP028654">
    <property type="protein sequence ID" value="BEP28137.1"/>
    <property type="molecule type" value="Genomic_DNA"/>
</dbReference>
<dbReference type="RefSeq" id="WP_338536474.1">
    <property type="nucleotide sequence ID" value="NZ_AP028654.1"/>
</dbReference>
<dbReference type="GO" id="GO:0005886">
    <property type="term" value="C:plasma membrane"/>
    <property type="evidence" value="ECO:0007669"/>
    <property type="project" value="UniProtKB-SubCell"/>
</dbReference>
<reference evidence="9 10" key="1">
    <citation type="submission" date="2023-08" db="EMBL/GenBank/DDBJ databases">
        <title>Helicovermis profunda gen. nov., sp. nov., a novel mesophilic, fermentative bacterium within the Bacillota from a deep-sea hydrothermal vent chimney.</title>
        <authorList>
            <person name="Miyazaki U."/>
            <person name="Mizutani D."/>
            <person name="Hashimoto Y."/>
            <person name="Tame A."/>
            <person name="Sawayama S."/>
            <person name="Miyazaki J."/>
            <person name="Takai K."/>
            <person name="Nakagawa S."/>
        </authorList>
    </citation>
    <scope>NUCLEOTIDE SEQUENCE [LARGE SCALE GENOMIC DNA]</scope>
    <source>
        <strain evidence="9 10">S502</strain>
    </source>
</reference>
<dbReference type="CDD" id="cd06261">
    <property type="entry name" value="TM_PBP2"/>
    <property type="match status" value="1"/>
</dbReference>
<evidence type="ECO:0000313" key="9">
    <source>
        <dbReference type="EMBL" id="BEP28137.1"/>
    </source>
</evidence>
<comment type="similarity">
    <text evidence="7">Belongs to the binding-protein-dependent transport system permease family.</text>
</comment>
<evidence type="ECO:0000256" key="2">
    <source>
        <dbReference type="ARBA" id="ARBA00022448"/>
    </source>
</evidence>
<keyword evidence="4 7" id="KW-0812">Transmembrane</keyword>
<dbReference type="PANTHER" id="PTHR43386:SF25">
    <property type="entry name" value="PEPTIDE ABC TRANSPORTER PERMEASE PROTEIN"/>
    <property type="match status" value="1"/>
</dbReference>
<keyword evidence="3" id="KW-1003">Cell membrane</keyword>
<dbReference type="Proteomes" id="UP001321786">
    <property type="component" value="Chromosome"/>
</dbReference>
<gene>
    <name evidence="9" type="ORF">HLPR_04680</name>
</gene>
<dbReference type="Gene3D" id="1.10.3720.10">
    <property type="entry name" value="MetI-like"/>
    <property type="match status" value="1"/>
</dbReference>
<evidence type="ECO:0000259" key="8">
    <source>
        <dbReference type="PROSITE" id="PS50928"/>
    </source>
</evidence>
<feature type="transmembrane region" description="Helical" evidence="7">
    <location>
        <begin position="111"/>
        <end position="131"/>
    </location>
</feature>
<evidence type="ECO:0000256" key="6">
    <source>
        <dbReference type="ARBA" id="ARBA00023136"/>
    </source>
</evidence>
<evidence type="ECO:0000256" key="5">
    <source>
        <dbReference type="ARBA" id="ARBA00022989"/>
    </source>
</evidence>
<protein>
    <submittedName>
        <fullName evidence="9">ABC transporter permease</fullName>
    </submittedName>
</protein>
<feature type="transmembrane region" description="Helical" evidence="7">
    <location>
        <begin position="189"/>
        <end position="218"/>
    </location>
</feature>
<evidence type="ECO:0000256" key="7">
    <source>
        <dbReference type="RuleBase" id="RU363032"/>
    </source>
</evidence>
<keyword evidence="5 7" id="KW-1133">Transmembrane helix</keyword>
<feature type="transmembrane region" description="Helical" evidence="7">
    <location>
        <begin position="137"/>
        <end position="154"/>
    </location>
</feature>
<feature type="domain" description="ABC transmembrane type-1" evidence="8">
    <location>
        <begin position="73"/>
        <end position="261"/>
    </location>
</feature>
<dbReference type="SUPFAM" id="SSF161098">
    <property type="entry name" value="MetI-like"/>
    <property type="match status" value="1"/>
</dbReference>
<evidence type="ECO:0000256" key="3">
    <source>
        <dbReference type="ARBA" id="ARBA00022475"/>
    </source>
</evidence>
<dbReference type="KEGG" id="hprf:HLPR_04680"/>
<evidence type="ECO:0000313" key="10">
    <source>
        <dbReference type="Proteomes" id="UP001321786"/>
    </source>
</evidence>